<feature type="non-terminal residue" evidence="2">
    <location>
        <position position="1"/>
    </location>
</feature>
<feature type="region of interest" description="Disordered" evidence="1">
    <location>
        <begin position="16"/>
        <end position="68"/>
    </location>
</feature>
<name>A0A2P5AWN4_PARAD</name>
<gene>
    <name evidence="2" type="ORF">PanWU01x14_293020</name>
</gene>
<protein>
    <submittedName>
        <fullName evidence="2">Uncharacterized protein</fullName>
    </submittedName>
</protein>
<dbReference type="EMBL" id="JXTB01000427">
    <property type="protein sequence ID" value="PON40972.1"/>
    <property type="molecule type" value="Genomic_DNA"/>
</dbReference>
<dbReference type="AlphaFoldDB" id="A0A2P5AWN4"/>
<proteinExistence type="predicted"/>
<evidence type="ECO:0000256" key="1">
    <source>
        <dbReference type="SAM" id="MobiDB-lite"/>
    </source>
</evidence>
<evidence type="ECO:0000313" key="3">
    <source>
        <dbReference type="Proteomes" id="UP000237105"/>
    </source>
</evidence>
<comment type="caution">
    <text evidence="2">The sequence shown here is derived from an EMBL/GenBank/DDBJ whole genome shotgun (WGS) entry which is preliminary data.</text>
</comment>
<sequence length="88" mass="9711">LKLSLEATRPSKDLKLGSAYVANSQHGSREAKRKNQAPRGDFGKGSTPKKAKTTGCKRDKHGGKGKNGTCYNFDKERHFTCDCIELKK</sequence>
<dbReference type="Proteomes" id="UP000237105">
    <property type="component" value="Unassembled WGS sequence"/>
</dbReference>
<evidence type="ECO:0000313" key="2">
    <source>
        <dbReference type="EMBL" id="PON40972.1"/>
    </source>
</evidence>
<keyword evidence="3" id="KW-1185">Reference proteome</keyword>
<reference evidence="3" key="1">
    <citation type="submission" date="2016-06" db="EMBL/GenBank/DDBJ databases">
        <title>Parallel loss of symbiosis genes in relatives of nitrogen-fixing non-legume Parasponia.</title>
        <authorList>
            <person name="Van Velzen R."/>
            <person name="Holmer R."/>
            <person name="Bu F."/>
            <person name="Rutten L."/>
            <person name="Van Zeijl A."/>
            <person name="Liu W."/>
            <person name="Santuari L."/>
            <person name="Cao Q."/>
            <person name="Sharma T."/>
            <person name="Shen D."/>
            <person name="Roswanjaya Y."/>
            <person name="Wardhani T."/>
            <person name="Kalhor M.S."/>
            <person name="Jansen J."/>
            <person name="Van den Hoogen J."/>
            <person name="Gungor B."/>
            <person name="Hartog M."/>
            <person name="Hontelez J."/>
            <person name="Verver J."/>
            <person name="Yang W.-C."/>
            <person name="Schijlen E."/>
            <person name="Repin R."/>
            <person name="Schilthuizen M."/>
            <person name="Schranz E."/>
            <person name="Heidstra R."/>
            <person name="Miyata K."/>
            <person name="Fedorova E."/>
            <person name="Kohlen W."/>
            <person name="Bisseling T."/>
            <person name="Smit S."/>
            <person name="Geurts R."/>
        </authorList>
    </citation>
    <scope>NUCLEOTIDE SEQUENCE [LARGE SCALE GENOMIC DNA]</scope>
    <source>
        <strain evidence="3">cv. WU1-14</strain>
    </source>
</reference>
<organism evidence="2 3">
    <name type="scientific">Parasponia andersonii</name>
    <name type="common">Sponia andersonii</name>
    <dbReference type="NCBI Taxonomy" id="3476"/>
    <lineage>
        <taxon>Eukaryota</taxon>
        <taxon>Viridiplantae</taxon>
        <taxon>Streptophyta</taxon>
        <taxon>Embryophyta</taxon>
        <taxon>Tracheophyta</taxon>
        <taxon>Spermatophyta</taxon>
        <taxon>Magnoliopsida</taxon>
        <taxon>eudicotyledons</taxon>
        <taxon>Gunneridae</taxon>
        <taxon>Pentapetalae</taxon>
        <taxon>rosids</taxon>
        <taxon>fabids</taxon>
        <taxon>Rosales</taxon>
        <taxon>Cannabaceae</taxon>
        <taxon>Parasponia</taxon>
    </lineage>
</organism>
<accession>A0A2P5AWN4</accession>